<dbReference type="InterPro" id="IPR025121">
    <property type="entry name" value="GTPase_HflX_N"/>
</dbReference>
<proteinExistence type="inferred from homology"/>
<dbReference type="Gene3D" id="3.40.50.300">
    <property type="entry name" value="P-loop containing nucleotide triphosphate hydrolases"/>
    <property type="match status" value="1"/>
</dbReference>
<dbReference type="GO" id="GO:0005525">
    <property type="term" value="F:GTP binding"/>
    <property type="evidence" value="ECO:0007669"/>
    <property type="project" value="UniProtKB-UniRule"/>
</dbReference>
<dbReference type="InterPro" id="IPR042108">
    <property type="entry name" value="GTPase_HflX_N_sf"/>
</dbReference>
<evidence type="ECO:0000256" key="4">
    <source>
        <dbReference type="ARBA" id="ARBA00022842"/>
    </source>
</evidence>
<comment type="similarity">
    <text evidence="6">Belongs to the TRAFAC class OBG-HflX-like GTPase superfamily. HflX GTPase family.</text>
</comment>
<evidence type="ECO:0000256" key="5">
    <source>
        <dbReference type="ARBA" id="ARBA00023134"/>
    </source>
</evidence>
<evidence type="ECO:0000256" key="6">
    <source>
        <dbReference type="HAMAP-Rule" id="MF_00900"/>
    </source>
</evidence>
<evidence type="ECO:0000256" key="7">
    <source>
        <dbReference type="SAM" id="Coils"/>
    </source>
</evidence>
<dbReference type="Gene3D" id="3.40.50.11060">
    <property type="entry name" value="GTPase HflX, N-terminal domain"/>
    <property type="match status" value="1"/>
</dbReference>
<keyword evidence="3 6" id="KW-0547">Nucleotide-binding</keyword>
<protein>
    <recommendedName>
        <fullName evidence="6">GTPase HflX</fullName>
    </recommendedName>
    <alternativeName>
        <fullName evidence="6">GTP-binding protein HflX</fullName>
    </alternativeName>
</protein>
<dbReference type="InterPro" id="IPR030394">
    <property type="entry name" value="G_HFLX_dom"/>
</dbReference>
<sequence length="572" mass="62599">MEKVHGNLSGLRPAQKKALENLYRRRIEPGRIGSPELARNLAELSHDVRREVGVLIDRRGRVISVSVADARGTEFPDLRLGENRLAGFHLLHAHPKGGALSKGDLSTLFLKRLDAVSAIEVQEGGRPGLVHTAHLTPPGTVGEEEDWRILPPAQPFEIDDFDLGAQVSALEEEIARAARTREAKKDHERAILVQIDQGEFDAEERLDELGELARTAGAEVVYKELIYRRHLKPGTLVGAGKLEELTSKAYHLDADLLIFGQELGPAQAREIEAATGLKVIDRTQLILDIFALHAQGVESRLQVELAQLRYMKPRLLGAGAQLSRIGGSGGSAAGGAIGTRGPGETKLELDRRRINDRLSFLEKQLEGVSARREERRKSRERNDVPVVSIVGYTNAGKSTLLNSFTHAAEEPRRVLAENKLFATLRPTSRQGYIEGIGQVIFTDTVGFIRDLPKDLTRAFRSTLEEIGDADVLLHVVDAASPGADQRQSAVTRILDDLGFAEMPTVVALNKADSADPETLAREQERTGGIPVSALKNVGLTELKEALGDAVASVQRAELARQEQARAARVEWR</sequence>
<keyword evidence="1 6" id="KW-0963">Cytoplasm</keyword>
<dbReference type="GO" id="GO:0005737">
    <property type="term" value="C:cytoplasm"/>
    <property type="evidence" value="ECO:0007669"/>
    <property type="project" value="UniProtKB-SubCell"/>
</dbReference>
<dbReference type="Pfam" id="PF16360">
    <property type="entry name" value="GTP-bdg_M"/>
    <property type="match status" value="1"/>
</dbReference>
<dbReference type="InterPro" id="IPR006073">
    <property type="entry name" value="GTP-bd"/>
</dbReference>
<dbReference type="PROSITE" id="PS51705">
    <property type="entry name" value="G_HFLX"/>
    <property type="match status" value="1"/>
</dbReference>
<accession>A0AAU6Q6Z0</accession>
<comment type="subcellular location">
    <subcellularLocation>
        <location evidence="6">Cytoplasm</location>
    </subcellularLocation>
    <text evidence="6">May associate with membranes.</text>
</comment>
<organism evidence="9">
    <name type="scientific">Deinococcus sp. VB142</name>
    <dbReference type="NCBI Taxonomy" id="3112952"/>
    <lineage>
        <taxon>Bacteria</taxon>
        <taxon>Thermotogati</taxon>
        <taxon>Deinococcota</taxon>
        <taxon>Deinococci</taxon>
        <taxon>Deinococcales</taxon>
        <taxon>Deinococcaceae</taxon>
        <taxon>Deinococcus</taxon>
    </lineage>
</organism>
<dbReference type="PANTHER" id="PTHR10229:SF0">
    <property type="entry name" value="GTP-BINDING PROTEIN 6-RELATED"/>
    <property type="match status" value="1"/>
</dbReference>
<evidence type="ECO:0000256" key="2">
    <source>
        <dbReference type="ARBA" id="ARBA00022723"/>
    </source>
</evidence>
<feature type="domain" description="Hflx-type G" evidence="8">
    <location>
        <begin position="385"/>
        <end position="554"/>
    </location>
</feature>
<dbReference type="GO" id="GO:0046872">
    <property type="term" value="F:metal ion binding"/>
    <property type="evidence" value="ECO:0007669"/>
    <property type="project" value="UniProtKB-KW"/>
</dbReference>
<feature type="coiled-coil region" evidence="7">
    <location>
        <begin position="344"/>
        <end position="371"/>
    </location>
</feature>
<gene>
    <name evidence="6 9" type="primary">hflX</name>
    <name evidence="9" type="ORF">WDJ50_09975</name>
</gene>
<dbReference type="InterPro" id="IPR032305">
    <property type="entry name" value="GTP-bd_M"/>
</dbReference>
<evidence type="ECO:0000256" key="1">
    <source>
        <dbReference type="ARBA" id="ARBA00022490"/>
    </source>
</evidence>
<keyword evidence="5 6" id="KW-0342">GTP-binding</keyword>
<dbReference type="AlphaFoldDB" id="A0AAU6Q6Z0"/>
<keyword evidence="7" id="KW-0175">Coiled coil</keyword>
<evidence type="ECO:0000259" key="8">
    <source>
        <dbReference type="PROSITE" id="PS51705"/>
    </source>
</evidence>
<dbReference type="GO" id="GO:0003924">
    <property type="term" value="F:GTPase activity"/>
    <property type="evidence" value="ECO:0007669"/>
    <property type="project" value="UniProtKB-UniRule"/>
</dbReference>
<keyword evidence="2" id="KW-0479">Metal-binding</keyword>
<dbReference type="InterPro" id="IPR016496">
    <property type="entry name" value="GTPase_HflX"/>
</dbReference>
<dbReference type="GO" id="GO:0043022">
    <property type="term" value="F:ribosome binding"/>
    <property type="evidence" value="ECO:0007669"/>
    <property type="project" value="TreeGrafter"/>
</dbReference>
<dbReference type="RefSeq" id="WP_339097290.1">
    <property type="nucleotide sequence ID" value="NZ_CP149782.1"/>
</dbReference>
<dbReference type="PANTHER" id="PTHR10229">
    <property type="entry name" value="GTP-BINDING PROTEIN HFLX"/>
    <property type="match status" value="1"/>
</dbReference>
<dbReference type="PRINTS" id="PR00326">
    <property type="entry name" value="GTP1OBG"/>
</dbReference>
<evidence type="ECO:0000256" key="3">
    <source>
        <dbReference type="ARBA" id="ARBA00022741"/>
    </source>
</evidence>
<comment type="function">
    <text evidence="6">GTPase that associates with the 50S ribosomal subunit and may have a role during protein synthesis or ribosome biogenesis.</text>
</comment>
<dbReference type="InterPro" id="IPR027417">
    <property type="entry name" value="P-loop_NTPase"/>
</dbReference>
<evidence type="ECO:0000313" key="9">
    <source>
        <dbReference type="EMBL" id="WYF45922.1"/>
    </source>
</evidence>
<dbReference type="NCBIfam" id="TIGR03156">
    <property type="entry name" value="GTP_HflX"/>
    <property type="match status" value="1"/>
</dbReference>
<keyword evidence="4" id="KW-0460">Magnesium</keyword>
<dbReference type="SUPFAM" id="SSF52540">
    <property type="entry name" value="P-loop containing nucleoside triphosphate hydrolases"/>
    <property type="match status" value="1"/>
</dbReference>
<name>A0AAU6Q6Z0_9DEIO</name>
<reference evidence="9" key="1">
    <citation type="submission" date="2024-03" db="EMBL/GenBank/DDBJ databases">
        <title>Deinococcus weizhi sp. nov., isolated from human skin.</title>
        <authorList>
            <person name="Wei Z."/>
            <person name="Tian F."/>
            <person name="Yang C."/>
            <person name="Xin L.T."/>
            <person name="Wen Z.J."/>
            <person name="Lan K.C."/>
            <person name="Yu L."/>
            <person name="Zhe W."/>
            <person name="Dan F.D."/>
            <person name="Jun W."/>
            <person name="Rui Z."/>
            <person name="Yong X.J."/>
            <person name="Ting Y."/>
            <person name="Wei X."/>
            <person name="Xu Z.G."/>
            <person name="Xin Z."/>
            <person name="Dong F.G."/>
            <person name="Ni X.M."/>
            <person name="Zheng M.G."/>
            <person name="Chun Y."/>
            <person name="Qian W.X."/>
        </authorList>
    </citation>
    <scope>NUCLEOTIDE SEQUENCE</scope>
    <source>
        <strain evidence="9">VB142</strain>
    </source>
</reference>
<dbReference type="CDD" id="cd01878">
    <property type="entry name" value="HflX"/>
    <property type="match status" value="1"/>
</dbReference>
<dbReference type="Gene3D" id="6.10.250.2860">
    <property type="match status" value="1"/>
</dbReference>
<comment type="subunit">
    <text evidence="6">Monomer. Associates with the 50S ribosomal subunit.</text>
</comment>
<dbReference type="FunFam" id="3.40.50.11060:FF:000001">
    <property type="entry name" value="GTPase HflX"/>
    <property type="match status" value="1"/>
</dbReference>
<dbReference type="Pfam" id="PF13167">
    <property type="entry name" value="GTP-bdg_N"/>
    <property type="match status" value="1"/>
</dbReference>
<dbReference type="EMBL" id="CP149782">
    <property type="protein sequence ID" value="WYF45922.1"/>
    <property type="molecule type" value="Genomic_DNA"/>
</dbReference>
<dbReference type="Pfam" id="PF01926">
    <property type="entry name" value="MMR_HSR1"/>
    <property type="match status" value="1"/>
</dbReference>
<dbReference type="HAMAP" id="MF_00900">
    <property type="entry name" value="GTPase_HflX"/>
    <property type="match status" value="1"/>
</dbReference>